<keyword evidence="4" id="KW-1185">Reference proteome</keyword>
<proteinExistence type="predicted"/>
<dbReference type="Proteomes" id="UP000509327">
    <property type="component" value="Chromosome"/>
</dbReference>
<evidence type="ECO:0000313" key="3">
    <source>
        <dbReference type="Proteomes" id="UP000247790"/>
    </source>
</evidence>
<protein>
    <submittedName>
        <fullName evidence="1">Uncharacterized protein</fullName>
    </submittedName>
</protein>
<dbReference type="Proteomes" id="UP000247790">
    <property type="component" value="Unassembled WGS sequence"/>
</dbReference>
<sequence length="211" mass="23646">MSTESNKLKLKIPSFTDEIENTIRELGDNFNLLDLISDDYVSATPTNGDYIRTRRLYNSAPVYEGYVGWVNVRTGKAAPFWQRLKSYTVGDYIIPRVDNGHVFICVQSGTSGYTEPVFPVSTDAQFNDTRLASTWAATTQYKLNDIVLPTVDNGRFYICIQAGESGNTEPPWQTVDGATTYDKNASWATYRVTRWKEAGSAALFYPFGKIG</sequence>
<dbReference type="RefSeq" id="WP_110895156.1">
    <property type="nucleotide sequence ID" value="NZ_CP054614.1"/>
</dbReference>
<gene>
    <name evidence="1" type="ORF">DFQ00_102456</name>
    <name evidence="2" type="ORF">HUB98_06470</name>
</gene>
<organism evidence="1 3">
    <name type="scientific">Paenibacillus barcinonensis</name>
    <dbReference type="NCBI Taxonomy" id="198119"/>
    <lineage>
        <taxon>Bacteria</taxon>
        <taxon>Bacillati</taxon>
        <taxon>Bacillota</taxon>
        <taxon>Bacilli</taxon>
        <taxon>Bacillales</taxon>
        <taxon>Paenibacillaceae</taxon>
        <taxon>Paenibacillus</taxon>
    </lineage>
</organism>
<dbReference type="Gene3D" id="2.10.10.90">
    <property type="match status" value="1"/>
</dbReference>
<evidence type="ECO:0000313" key="2">
    <source>
        <dbReference type="EMBL" id="QKS56021.1"/>
    </source>
</evidence>
<dbReference type="EMBL" id="CP054614">
    <property type="protein sequence ID" value="QKS56021.1"/>
    <property type="molecule type" value="Genomic_DNA"/>
</dbReference>
<accession>A0A2V4VP87</accession>
<evidence type="ECO:0000313" key="4">
    <source>
        <dbReference type="Proteomes" id="UP000509327"/>
    </source>
</evidence>
<dbReference type="OrthoDB" id="2589801at2"/>
<name>A0A2V4VP87_PAEBA</name>
<reference evidence="1 3" key="1">
    <citation type="submission" date="2018-06" db="EMBL/GenBank/DDBJ databases">
        <title>Genomic Encyclopedia of Type Strains, Phase III (KMG-III): the genomes of soil and plant-associated and newly described type strains.</title>
        <authorList>
            <person name="Whitman W."/>
        </authorList>
    </citation>
    <scope>NUCLEOTIDE SEQUENCE [LARGE SCALE GENOMIC DNA]</scope>
    <source>
        <strain evidence="1 3">CECT 7022</strain>
    </source>
</reference>
<reference evidence="2 4" key="2">
    <citation type="submission" date="2020-06" db="EMBL/GenBank/DDBJ databases">
        <title>Complete genome of Paenibacillus barcinonensis KACC11450.</title>
        <authorList>
            <person name="Kim M."/>
            <person name="Park Y.-J."/>
            <person name="Shin J.-H."/>
        </authorList>
    </citation>
    <scope>NUCLEOTIDE SEQUENCE [LARGE SCALE GENOMIC DNA]</scope>
    <source>
        <strain evidence="2 4">KACC11450</strain>
    </source>
</reference>
<evidence type="ECO:0000313" key="1">
    <source>
        <dbReference type="EMBL" id="PYE51661.1"/>
    </source>
</evidence>
<dbReference type="EMBL" id="QJSW01000002">
    <property type="protein sequence ID" value="PYE51661.1"/>
    <property type="molecule type" value="Genomic_DNA"/>
</dbReference>
<dbReference type="AlphaFoldDB" id="A0A2V4VP87"/>